<keyword evidence="3" id="KW-1185">Reference proteome</keyword>
<evidence type="ECO:0000256" key="1">
    <source>
        <dbReference type="SAM" id="MobiDB-lite"/>
    </source>
</evidence>
<accession>A0ABM3PBT6</accession>
<sequence length="297" mass="32507">MGRETGSTWGRCSCGFPPPLSGPGQGLLTGRPPGEGPVAATWWCGGHRQVVPSLHSRSRQPPSTGSLRGPRLASPACFADPAGAGVRAHVQAPGPRPHPRAPPRLRHRPAGWIRFQPSRAGVTCAVRGRCGRAARGPLAARDAEGGAAWGAGQDTALELPELTPEEKRVLERKLKKERRKEERKQLRKDAAPSVPAKPSGAQLALDYLRGWAQKHENWKFQKTRQTWLLLHMYDNDQVPDELFSTLLAYLEGLRGRARELTVQKAEALMQKSDEARGADTLPLGTIQRVRQVLQLLS</sequence>
<dbReference type="PANTHER" id="PTHR22306">
    <property type="entry name" value="CHROMOSOME 7 OPEN READING FRAME 50"/>
    <property type="match status" value="1"/>
</dbReference>
<proteinExistence type="predicted"/>
<dbReference type="GeneID" id="106966508"/>
<dbReference type="InterPro" id="IPR019327">
    <property type="entry name" value="WKF"/>
</dbReference>
<gene>
    <name evidence="4" type="primary">CE3H7orf50</name>
</gene>
<organism evidence="3 4">
    <name type="scientific">Acinonyx jubatus</name>
    <name type="common">Cheetah</name>
    <dbReference type="NCBI Taxonomy" id="32536"/>
    <lineage>
        <taxon>Eukaryota</taxon>
        <taxon>Metazoa</taxon>
        <taxon>Chordata</taxon>
        <taxon>Craniata</taxon>
        <taxon>Vertebrata</taxon>
        <taxon>Euteleostomi</taxon>
        <taxon>Mammalia</taxon>
        <taxon>Eutheria</taxon>
        <taxon>Laurasiatheria</taxon>
        <taxon>Carnivora</taxon>
        <taxon>Feliformia</taxon>
        <taxon>Felidae</taxon>
        <taxon>Felinae</taxon>
        <taxon>Acinonyx</taxon>
    </lineage>
</organism>
<dbReference type="PANTHER" id="PTHR22306:SF2">
    <property type="entry name" value="CHROMOSOME 7 OPEN READING FRAME 50"/>
    <property type="match status" value="1"/>
</dbReference>
<evidence type="ECO:0000313" key="4">
    <source>
        <dbReference type="RefSeq" id="XP_053069140.1"/>
    </source>
</evidence>
<feature type="region of interest" description="Disordered" evidence="1">
    <location>
        <begin position="172"/>
        <end position="198"/>
    </location>
</feature>
<dbReference type="Proteomes" id="UP001652583">
    <property type="component" value="Chromosome E3"/>
</dbReference>
<feature type="region of interest" description="Disordered" evidence="1">
    <location>
        <begin position="53"/>
        <end position="72"/>
    </location>
</feature>
<reference evidence="4" key="1">
    <citation type="submission" date="2025-08" db="UniProtKB">
        <authorList>
            <consortium name="RefSeq"/>
        </authorList>
    </citation>
    <scope>IDENTIFICATION</scope>
    <source>
        <tissue evidence="4">Blood</tissue>
    </source>
</reference>
<evidence type="ECO:0000313" key="3">
    <source>
        <dbReference type="Proteomes" id="UP001652583"/>
    </source>
</evidence>
<feature type="compositionally biased region" description="Basic residues" evidence="1">
    <location>
        <begin position="97"/>
        <end position="106"/>
    </location>
</feature>
<dbReference type="Pfam" id="PF10180">
    <property type="entry name" value="WKF"/>
    <property type="match status" value="1"/>
</dbReference>
<name>A0ABM3PBT6_ACIJB</name>
<feature type="domain" description="WKF" evidence="2">
    <location>
        <begin position="206"/>
        <end position="267"/>
    </location>
</feature>
<protein>
    <submittedName>
        <fullName evidence="4">Uncharacterized protein C7orf50 homolog isoform X1</fullName>
    </submittedName>
</protein>
<dbReference type="RefSeq" id="XP_053069140.1">
    <property type="nucleotide sequence ID" value="XM_053213165.1"/>
</dbReference>
<feature type="region of interest" description="Disordered" evidence="1">
    <location>
        <begin position="87"/>
        <end position="106"/>
    </location>
</feature>
<evidence type="ECO:0000259" key="2">
    <source>
        <dbReference type="Pfam" id="PF10180"/>
    </source>
</evidence>
<feature type="compositionally biased region" description="Basic and acidic residues" evidence="1">
    <location>
        <begin position="172"/>
        <end position="190"/>
    </location>
</feature>